<evidence type="ECO:0000256" key="11">
    <source>
        <dbReference type="PROSITE-ProRule" id="PRU00175"/>
    </source>
</evidence>
<keyword evidence="9" id="KW-0862">Zinc</keyword>
<dbReference type="Pfam" id="PF05773">
    <property type="entry name" value="RWD"/>
    <property type="match status" value="1"/>
</dbReference>
<dbReference type="Gene3D" id="3.10.110.10">
    <property type="entry name" value="Ubiquitin Conjugating Enzyme"/>
    <property type="match status" value="1"/>
</dbReference>
<evidence type="ECO:0000256" key="5">
    <source>
        <dbReference type="ARBA" id="ARBA00022723"/>
    </source>
</evidence>
<feature type="domain" description="RING-type" evidence="15">
    <location>
        <begin position="244"/>
        <end position="477"/>
    </location>
</feature>
<evidence type="ECO:0000313" key="16">
    <source>
        <dbReference type="EMBL" id="KAK3767141.1"/>
    </source>
</evidence>
<dbReference type="GO" id="GO:0008270">
    <property type="term" value="F:zinc ion binding"/>
    <property type="evidence" value="ECO:0007669"/>
    <property type="project" value="UniProtKB-KW"/>
</dbReference>
<dbReference type="FunFam" id="3.30.40.10:FF:000358">
    <property type="entry name" value="RBR-type E3 ubiquitin transferase"/>
    <property type="match status" value="1"/>
</dbReference>
<feature type="domain" description="RWD" evidence="14">
    <location>
        <begin position="20"/>
        <end position="191"/>
    </location>
</feature>
<dbReference type="PROSITE" id="PS50089">
    <property type="entry name" value="ZF_RING_2"/>
    <property type="match status" value="1"/>
</dbReference>
<dbReference type="CDD" id="cd23821">
    <property type="entry name" value="RWD_IMPACT"/>
    <property type="match status" value="1"/>
</dbReference>
<evidence type="ECO:0000256" key="10">
    <source>
        <dbReference type="ARBA" id="ARBA00044508"/>
    </source>
</evidence>
<dbReference type="EMBL" id="JAWDGP010004170">
    <property type="protein sequence ID" value="KAK3767141.1"/>
    <property type="molecule type" value="Genomic_DNA"/>
</dbReference>
<evidence type="ECO:0000256" key="2">
    <source>
        <dbReference type="ARBA" id="ARBA00004906"/>
    </source>
</evidence>
<dbReference type="InterPro" id="IPR044066">
    <property type="entry name" value="TRIAD_supradom"/>
</dbReference>
<dbReference type="SMART" id="SM00647">
    <property type="entry name" value="IBR"/>
    <property type="match status" value="2"/>
</dbReference>
<proteinExistence type="inferred from homology"/>
<comment type="similarity">
    <text evidence="10">Belongs to the RBR family. RNF14 subfamily.</text>
</comment>
<keyword evidence="4" id="KW-0808">Transferase</keyword>
<dbReference type="AlphaFoldDB" id="A0AAE0ZE68"/>
<dbReference type="GO" id="GO:0016567">
    <property type="term" value="P:protein ubiquitination"/>
    <property type="evidence" value="ECO:0007669"/>
    <property type="project" value="InterPro"/>
</dbReference>
<evidence type="ECO:0000256" key="12">
    <source>
        <dbReference type="SAM" id="Coils"/>
    </source>
</evidence>
<comment type="caution">
    <text evidence="16">The sequence shown here is derived from an EMBL/GenBank/DDBJ whole genome shotgun (WGS) entry which is preliminary data.</text>
</comment>
<dbReference type="PROSITE" id="PS51873">
    <property type="entry name" value="TRIAD"/>
    <property type="match status" value="1"/>
</dbReference>
<dbReference type="Pfam" id="PF26200">
    <property type="entry name" value="Rcat_RNF216"/>
    <property type="match status" value="1"/>
</dbReference>
<dbReference type="CDD" id="cd20354">
    <property type="entry name" value="Rcat_RBR_RNF14"/>
    <property type="match status" value="1"/>
</dbReference>
<dbReference type="InterPro" id="IPR001841">
    <property type="entry name" value="Znf_RING"/>
</dbReference>
<evidence type="ECO:0000256" key="3">
    <source>
        <dbReference type="ARBA" id="ARBA00012251"/>
    </source>
</evidence>
<dbReference type="CDD" id="cd20341">
    <property type="entry name" value="BRcat_RBR_RNF14"/>
    <property type="match status" value="1"/>
</dbReference>
<dbReference type="PANTHER" id="PTHR11685">
    <property type="entry name" value="RBR FAMILY RING FINGER AND IBR DOMAIN-CONTAINING"/>
    <property type="match status" value="1"/>
</dbReference>
<evidence type="ECO:0000256" key="8">
    <source>
        <dbReference type="ARBA" id="ARBA00022786"/>
    </source>
</evidence>
<keyword evidence="7 11" id="KW-0863">Zinc-finger</keyword>
<keyword evidence="17" id="KW-1185">Reference proteome</keyword>
<evidence type="ECO:0000256" key="7">
    <source>
        <dbReference type="ARBA" id="ARBA00022771"/>
    </source>
</evidence>
<dbReference type="PROSITE" id="PS50908">
    <property type="entry name" value="RWD"/>
    <property type="match status" value="1"/>
</dbReference>
<name>A0AAE0ZE68_9GAST</name>
<dbReference type="Gene3D" id="1.20.120.1750">
    <property type="match status" value="1"/>
</dbReference>
<evidence type="ECO:0000256" key="6">
    <source>
        <dbReference type="ARBA" id="ARBA00022737"/>
    </source>
</evidence>
<feature type="domain" description="RING-type" evidence="13">
    <location>
        <begin position="248"/>
        <end position="297"/>
    </location>
</feature>
<comment type="catalytic activity">
    <reaction evidence="1">
        <text>[E2 ubiquitin-conjugating enzyme]-S-ubiquitinyl-L-cysteine + [acceptor protein]-L-lysine = [E2 ubiquitin-conjugating enzyme]-L-cysteine + [acceptor protein]-N(6)-ubiquitinyl-L-lysine.</text>
        <dbReference type="EC" id="2.3.2.31"/>
    </reaction>
</comment>
<dbReference type="Gene3D" id="2.20.25.20">
    <property type="match status" value="1"/>
</dbReference>
<dbReference type="Pfam" id="PF01485">
    <property type="entry name" value="IBR"/>
    <property type="match status" value="1"/>
</dbReference>
<organism evidence="16 17">
    <name type="scientific">Elysia crispata</name>
    <name type="common">lettuce slug</name>
    <dbReference type="NCBI Taxonomy" id="231223"/>
    <lineage>
        <taxon>Eukaryota</taxon>
        <taxon>Metazoa</taxon>
        <taxon>Spiralia</taxon>
        <taxon>Lophotrochozoa</taxon>
        <taxon>Mollusca</taxon>
        <taxon>Gastropoda</taxon>
        <taxon>Heterobranchia</taxon>
        <taxon>Euthyneura</taxon>
        <taxon>Panpulmonata</taxon>
        <taxon>Sacoglossa</taxon>
        <taxon>Placobranchoidea</taxon>
        <taxon>Plakobranchidae</taxon>
        <taxon>Elysia</taxon>
    </lineage>
</organism>
<feature type="coiled-coil region" evidence="12">
    <location>
        <begin position="378"/>
        <end position="425"/>
    </location>
</feature>
<evidence type="ECO:0000256" key="4">
    <source>
        <dbReference type="ARBA" id="ARBA00022679"/>
    </source>
</evidence>
<dbReference type="PROSITE" id="PS00518">
    <property type="entry name" value="ZF_RING_1"/>
    <property type="match status" value="1"/>
</dbReference>
<keyword evidence="5" id="KW-0479">Metal-binding</keyword>
<protein>
    <recommendedName>
        <fullName evidence="3">RBR-type E3 ubiquitin transferase</fullName>
        <ecNumber evidence="3">2.3.2.31</ecNumber>
    </recommendedName>
</protein>
<dbReference type="EC" id="2.3.2.31" evidence="3"/>
<evidence type="ECO:0000259" key="15">
    <source>
        <dbReference type="PROSITE" id="PS51873"/>
    </source>
</evidence>
<dbReference type="Proteomes" id="UP001283361">
    <property type="component" value="Unassembled WGS sequence"/>
</dbReference>
<dbReference type="Gene3D" id="3.30.40.10">
    <property type="entry name" value="Zinc/RING finger domain, C3HC4 (zinc finger)"/>
    <property type="match status" value="1"/>
</dbReference>
<keyword evidence="8" id="KW-0833">Ubl conjugation pathway</keyword>
<dbReference type="InterPro" id="IPR047548">
    <property type="entry name" value="Rcat_RBR_RNF14"/>
</dbReference>
<evidence type="ECO:0000313" key="17">
    <source>
        <dbReference type="Proteomes" id="UP001283361"/>
    </source>
</evidence>
<comment type="pathway">
    <text evidence="2">Protein modification; protein ubiquitination.</text>
</comment>
<accession>A0AAE0ZE68</accession>
<dbReference type="InterPro" id="IPR016135">
    <property type="entry name" value="UBQ-conjugating_enzyme/RWD"/>
</dbReference>
<dbReference type="InterPro" id="IPR002867">
    <property type="entry name" value="IBR_dom"/>
</dbReference>
<keyword evidence="12" id="KW-0175">Coiled coil</keyword>
<evidence type="ECO:0000256" key="9">
    <source>
        <dbReference type="ARBA" id="ARBA00022833"/>
    </source>
</evidence>
<dbReference type="GO" id="GO:0061630">
    <property type="term" value="F:ubiquitin protein ligase activity"/>
    <property type="evidence" value="ECO:0007669"/>
    <property type="project" value="UniProtKB-EC"/>
</dbReference>
<dbReference type="InterPro" id="IPR006575">
    <property type="entry name" value="RWD_dom"/>
</dbReference>
<dbReference type="InterPro" id="IPR013083">
    <property type="entry name" value="Znf_RING/FYVE/PHD"/>
</dbReference>
<dbReference type="InterPro" id="IPR017907">
    <property type="entry name" value="Znf_RING_CS"/>
</dbReference>
<evidence type="ECO:0000259" key="14">
    <source>
        <dbReference type="PROSITE" id="PS50908"/>
    </source>
</evidence>
<dbReference type="SUPFAM" id="SSF57850">
    <property type="entry name" value="RING/U-box"/>
    <property type="match status" value="4"/>
</dbReference>
<keyword evidence="6" id="KW-0677">Repeat</keyword>
<dbReference type="SMART" id="SM00184">
    <property type="entry name" value="RING"/>
    <property type="match status" value="2"/>
</dbReference>
<evidence type="ECO:0000259" key="13">
    <source>
        <dbReference type="PROSITE" id="PS50089"/>
    </source>
</evidence>
<gene>
    <name evidence="16" type="ORF">RRG08_018013</name>
</gene>
<reference evidence="16" key="1">
    <citation type="journal article" date="2023" name="G3 (Bethesda)">
        <title>A reference genome for the long-term kleptoplast-retaining sea slug Elysia crispata morphotype clarki.</title>
        <authorList>
            <person name="Eastman K.E."/>
            <person name="Pendleton A.L."/>
            <person name="Shaikh M.A."/>
            <person name="Suttiyut T."/>
            <person name="Ogas R."/>
            <person name="Tomko P."/>
            <person name="Gavelis G."/>
            <person name="Widhalm J.R."/>
            <person name="Wisecaver J.H."/>
        </authorList>
    </citation>
    <scope>NUCLEOTIDE SEQUENCE</scope>
    <source>
        <strain evidence="16">ECLA1</strain>
    </source>
</reference>
<dbReference type="SUPFAM" id="SSF54495">
    <property type="entry name" value="UBC-like"/>
    <property type="match status" value="1"/>
</dbReference>
<sequence>MDELSFKDGNYDVNLQEQRDEVFALQEIFNTEEDEKLKVLSQVTDEKNNLYSLLITICPKPTQEVIQVNVIMQVIEDGEDDVEGAAAAAAVSFQPRPPQLARDVQLNRSISGQHWQGTYEVKFLLPFNLIVTFPPTYPSSCPPNFHLSCAWLTPTQQMSVESMLHTLWTEADSMPIVYTWVDWLENNCLTHLAIRDQLMLYSVLPIDEMQEQTNVTSQEEELGVTIAAMIRYNQEKMDEEFCQTIHLCEICYDEFPGTQFFRIHECSHAFCHMCMQAFCEMHTRAGTVEELRCPTQKCDSIVPPYIIQAVLTEETYERWEKLLLQKTLDAMEDTVYCPRCENVVIAEEDRDSNLAHCPLCFFAFCTQCGRGWHQGRDCETEEEMLENLERKANNFNQDNAVAAKIQELRRKLEEEIESKQFKKKSTNKCPACKIPVEKIGGCNKMTCKCGRVFCWICGNSINGYDHFRTGKCYLFPGQAPPVVVGPVRRIPNAVLRMQAMVEINPELANNYIRCPMCKQENMKGRDRNNHIKCWNCKTNFCFVCKQRIIGIVSAHFIGPCKQHS</sequence>
<evidence type="ECO:0000256" key="1">
    <source>
        <dbReference type="ARBA" id="ARBA00001798"/>
    </source>
</evidence>
<dbReference type="InterPro" id="IPR031127">
    <property type="entry name" value="E3_UB_ligase_RBR"/>
</dbReference>